<dbReference type="InterPro" id="IPR056953">
    <property type="entry name" value="CUT_N"/>
</dbReference>
<dbReference type="CDD" id="cd01450">
    <property type="entry name" value="vWFA_subfamily_ECM"/>
    <property type="match status" value="1"/>
</dbReference>
<dbReference type="AlphaFoldDB" id="A0A0B1S1Q5"/>
<dbReference type="InterPro" id="IPR050525">
    <property type="entry name" value="ECM_Assembly_Org"/>
</dbReference>
<evidence type="ECO:0000313" key="4">
    <source>
        <dbReference type="EMBL" id="KHJ78869.1"/>
    </source>
</evidence>
<sequence length="290" mass="31650">TNTFISVCRPIALRLNVLFLLDGSGSVSGGTFAMQMKMLDKIANMMNIGKNGSQIAVLQYAGFTRLEFGFSDHQSLDDLLNSLRKIRHMSGTTKTGKAMLKALELFKQAKKTHEEGISQVAVVVTDGHSHDNPIPAAEALRDAGMMVTVILISIDFSSSGVTILTLGIGEHINRDEIVQISGKDQLAFQDLHKDVSLENFVKGFKNLSHGEHCEYARGPDGAQITCGPDFVQIEVSTTKKLKGRLFFEGYHAEPGCSSNDDSSHLDPKNSRYDTQIRAPHGKCGLVKSLQ</sequence>
<proteinExistence type="predicted"/>
<gene>
    <name evidence="4" type="ORF">OESDEN_21504</name>
</gene>
<evidence type="ECO:0000259" key="3">
    <source>
        <dbReference type="PROSITE" id="PS51034"/>
    </source>
</evidence>
<dbReference type="EMBL" id="KN608429">
    <property type="protein sequence ID" value="KHJ78869.1"/>
    <property type="molecule type" value="Genomic_DNA"/>
</dbReference>
<dbReference type="Pfam" id="PF00092">
    <property type="entry name" value="VWA"/>
    <property type="match status" value="1"/>
</dbReference>
<evidence type="ECO:0000256" key="1">
    <source>
        <dbReference type="SAM" id="MobiDB-lite"/>
    </source>
</evidence>
<dbReference type="PANTHER" id="PTHR24020">
    <property type="entry name" value="COLLAGEN ALPHA"/>
    <property type="match status" value="1"/>
</dbReference>
<dbReference type="SUPFAM" id="SSF53300">
    <property type="entry name" value="vWA-like"/>
    <property type="match status" value="1"/>
</dbReference>
<feature type="non-terminal residue" evidence="4">
    <location>
        <position position="290"/>
    </location>
</feature>
<feature type="domain" description="ZP" evidence="3">
    <location>
        <begin position="225"/>
        <end position="290"/>
    </location>
</feature>
<reference evidence="4 5" key="1">
    <citation type="submission" date="2014-03" db="EMBL/GenBank/DDBJ databases">
        <title>Draft genome of the hookworm Oesophagostomum dentatum.</title>
        <authorList>
            <person name="Mitreva M."/>
        </authorList>
    </citation>
    <scope>NUCLEOTIDE SEQUENCE [LARGE SCALE GENOMIC DNA]</scope>
    <source>
        <strain evidence="4 5">OD-Hann</strain>
    </source>
</reference>
<feature type="domain" description="VWFA" evidence="2">
    <location>
        <begin position="16"/>
        <end position="204"/>
    </location>
</feature>
<feature type="compositionally biased region" description="Basic and acidic residues" evidence="1">
    <location>
        <begin position="261"/>
        <end position="271"/>
    </location>
</feature>
<dbReference type="PROSITE" id="PS51034">
    <property type="entry name" value="ZP_2"/>
    <property type="match status" value="1"/>
</dbReference>
<dbReference type="InterPro" id="IPR036465">
    <property type="entry name" value="vWFA_dom_sf"/>
</dbReference>
<dbReference type="PROSITE" id="PS50234">
    <property type="entry name" value="VWFA"/>
    <property type="match status" value="1"/>
</dbReference>
<dbReference type="SMART" id="SM00327">
    <property type="entry name" value="VWA"/>
    <property type="match status" value="1"/>
</dbReference>
<dbReference type="Gene3D" id="3.40.50.410">
    <property type="entry name" value="von Willebrand factor, type A domain"/>
    <property type="match status" value="1"/>
</dbReference>
<accession>A0A0B1S1Q5</accession>
<dbReference type="Proteomes" id="UP000053660">
    <property type="component" value="Unassembled WGS sequence"/>
</dbReference>
<dbReference type="Pfam" id="PF25057">
    <property type="entry name" value="CUT_N"/>
    <property type="match status" value="1"/>
</dbReference>
<dbReference type="InterPro" id="IPR002035">
    <property type="entry name" value="VWF_A"/>
</dbReference>
<evidence type="ECO:0000259" key="2">
    <source>
        <dbReference type="PROSITE" id="PS50234"/>
    </source>
</evidence>
<dbReference type="PRINTS" id="PR00453">
    <property type="entry name" value="VWFADOMAIN"/>
</dbReference>
<feature type="non-terminal residue" evidence="4">
    <location>
        <position position="1"/>
    </location>
</feature>
<keyword evidence="5" id="KW-1185">Reference proteome</keyword>
<evidence type="ECO:0000313" key="5">
    <source>
        <dbReference type="Proteomes" id="UP000053660"/>
    </source>
</evidence>
<dbReference type="OrthoDB" id="6132182at2759"/>
<organism evidence="4 5">
    <name type="scientific">Oesophagostomum dentatum</name>
    <name type="common">Nodular worm</name>
    <dbReference type="NCBI Taxonomy" id="61180"/>
    <lineage>
        <taxon>Eukaryota</taxon>
        <taxon>Metazoa</taxon>
        <taxon>Ecdysozoa</taxon>
        <taxon>Nematoda</taxon>
        <taxon>Chromadorea</taxon>
        <taxon>Rhabditida</taxon>
        <taxon>Rhabditina</taxon>
        <taxon>Rhabditomorpha</taxon>
        <taxon>Strongyloidea</taxon>
        <taxon>Strongylidae</taxon>
        <taxon>Oesophagostomum</taxon>
    </lineage>
</organism>
<name>A0A0B1S1Q5_OESDE</name>
<dbReference type="InterPro" id="IPR001507">
    <property type="entry name" value="ZP_dom"/>
</dbReference>
<dbReference type="PANTHER" id="PTHR24020:SF84">
    <property type="entry name" value="VWFA DOMAIN-CONTAINING PROTEIN"/>
    <property type="match status" value="1"/>
</dbReference>
<feature type="region of interest" description="Disordered" evidence="1">
    <location>
        <begin position="255"/>
        <end position="275"/>
    </location>
</feature>
<protein>
    <submittedName>
        <fullName evidence="4">von Willebrand factor type A domain protein</fullName>
    </submittedName>
</protein>